<proteinExistence type="predicted"/>
<evidence type="ECO:0000313" key="2">
    <source>
        <dbReference type="Proteomes" id="UP001345827"/>
    </source>
</evidence>
<dbReference type="Proteomes" id="UP001345827">
    <property type="component" value="Unassembled WGS sequence"/>
</dbReference>
<dbReference type="EMBL" id="JAXLQG010000036">
    <property type="protein sequence ID" value="KAK5527688.1"/>
    <property type="molecule type" value="Genomic_DNA"/>
</dbReference>
<keyword evidence="2" id="KW-1185">Reference proteome</keyword>
<protein>
    <submittedName>
        <fullName evidence="1">Uncharacterized protein</fullName>
    </submittedName>
</protein>
<evidence type="ECO:0000313" key="1">
    <source>
        <dbReference type="EMBL" id="KAK5527688.1"/>
    </source>
</evidence>
<sequence>MEEDSGSKLTPLKEHTAYIVEQYQNDLTYQCASLIDQRTQTLRQNIHSILRQYGGPKDIQRRIEALEGENRKLKDTVVNTDHDNSGLRKMLIAMEGNRVELQNSLNEVGLLLAQTYRFRNAAEDEVQSQLRARGISERTIGLLVSNAEFMQQLAYYTAPRRSERLLKSSKFPEREGLEEVDE</sequence>
<reference evidence="1 2" key="1">
    <citation type="submission" date="2023-06" db="EMBL/GenBank/DDBJ databases">
        <title>Black Yeasts Isolated from many extreme environments.</title>
        <authorList>
            <person name="Coleine C."/>
            <person name="Stajich J.E."/>
            <person name="Selbmann L."/>
        </authorList>
    </citation>
    <scope>NUCLEOTIDE SEQUENCE [LARGE SCALE GENOMIC DNA]</scope>
    <source>
        <strain evidence="1 2">CCFEE 5887</strain>
    </source>
</reference>
<gene>
    <name evidence="1" type="ORF">LTR25_010966</name>
</gene>
<comment type="caution">
    <text evidence="1">The sequence shown here is derived from an EMBL/GenBank/DDBJ whole genome shotgun (WGS) entry which is preliminary data.</text>
</comment>
<name>A0AAV9PTU1_9PEZI</name>
<accession>A0AAV9PTU1</accession>
<organism evidence="1 2">
    <name type="scientific">Vermiconidia calcicola</name>
    <dbReference type="NCBI Taxonomy" id="1690605"/>
    <lineage>
        <taxon>Eukaryota</taxon>
        <taxon>Fungi</taxon>
        <taxon>Dikarya</taxon>
        <taxon>Ascomycota</taxon>
        <taxon>Pezizomycotina</taxon>
        <taxon>Dothideomycetes</taxon>
        <taxon>Dothideomycetidae</taxon>
        <taxon>Mycosphaerellales</taxon>
        <taxon>Extremaceae</taxon>
        <taxon>Vermiconidia</taxon>
    </lineage>
</organism>
<dbReference type="AlphaFoldDB" id="A0AAV9PTU1"/>